<organism evidence="1 2">
    <name type="scientific">Sphingomonas tagetis</name>
    <dbReference type="NCBI Taxonomy" id="2949092"/>
    <lineage>
        <taxon>Bacteria</taxon>
        <taxon>Pseudomonadati</taxon>
        <taxon>Pseudomonadota</taxon>
        <taxon>Alphaproteobacteria</taxon>
        <taxon>Sphingomonadales</taxon>
        <taxon>Sphingomonadaceae</taxon>
        <taxon>Sphingomonas</taxon>
    </lineage>
</organism>
<reference evidence="1" key="1">
    <citation type="submission" date="2022-05" db="EMBL/GenBank/DDBJ databases">
        <title>Sphingomonas sp. strain MG17 Genome sequencing and assembly.</title>
        <authorList>
            <person name="Kim I."/>
        </authorList>
    </citation>
    <scope>NUCLEOTIDE SEQUENCE</scope>
    <source>
        <strain evidence="1">MG17</strain>
    </source>
</reference>
<dbReference type="InterPro" id="IPR017853">
    <property type="entry name" value="GH"/>
</dbReference>
<keyword evidence="2" id="KW-1185">Reference proteome</keyword>
<evidence type="ECO:0008006" key="3">
    <source>
        <dbReference type="Google" id="ProtNLM"/>
    </source>
</evidence>
<dbReference type="PANTHER" id="PTHR46145:SF4">
    <property type="entry name" value="HEPARANASE"/>
    <property type="match status" value="1"/>
</dbReference>
<evidence type="ECO:0000313" key="2">
    <source>
        <dbReference type="Proteomes" id="UP001139451"/>
    </source>
</evidence>
<comment type="caution">
    <text evidence="1">The sequence shown here is derived from an EMBL/GenBank/DDBJ whole genome shotgun (WGS) entry which is preliminary data.</text>
</comment>
<evidence type="ECO:0000313" key="1">
    <source>
        <dbReference type="EMBL" id="MCP3729913.1"/>
    </source>
</evidence>
<dbReference type="SUPFAM" id="SSF51445">
    <property type="entry name" value="(Trans)glycosidases"/>
    <property type="match status" value="1"/>
</dbReference>
<protein>
    <recommendedName>
        <fullName evidence="3">Glycosyl hydrolase family 79, N-terminal domain</fullName>
    </recommendedName>
</protein>
<gene>
    <name evidence="1" type="ORF">M9978_05655</name>
</gene>
<name>A0A9X2KNQ7_9SPHN</name>
<dbReference type="Gene3D" id="3.20.20.80">
    <property type="entry name" value="Glycosidases"/>
    <property type="match status" value="1"/>
</dbReference>
<proteinExistence type="predicted"/>
<dbReference type="PANTHER" id="PTHR46145">
    <property type="entry name" value="HEPARANASE"/>
    <property type="match status" value="1"/>
</dbReference>
<accession>A0A9X2KNQ7</accession>
<dbReference type="RefSeq" id="WP_254292007.1">
    <property type="nucleotide sequence ID" value="NZ_JAMLDX010000003.1"/>
</dbReference>
<sequence>MTKIAEVDRRYQSYNIEMVQVTGGRFWAPYGGPAGETHRYLPPVDLASPRLRALASHLAPAYLRVSGTWANSTYVALEGEVVATPPPGFGQVLTGSQWRGVIDFAKAADAPIVTSFTASAGARDRNGQWTSTQADRLLRLTQAVGGRLHAAEFINEPSLVVPGGLPRDYGSAAYARDFAVFAKWANKRAPDMLLLGPGNLGEETVDPGIAAKLMAPGGAMKSELLLAATGPRLDAVSWHFYGAVSPRCGGGNGLSSRDAALTPEWLDRTLIEADAMTVLRDRLAPGKPLWLTETAQAACGGSPWAAGFRDTFRYLNQLGALAQRGVKVVIHNTLAASEYGLADPATLEPRPNYWGAVLWRRIMGPVVLASPAGVQGKLRSFAHCAPAMNGGVGLLLINAGESEQVFRAGAAGERWIMTAANLDTGQVSVNGVPPALSPDGSITGLGAARFVDEIAVPARSVVFASVAANNPHCRRR</sequence>
<dbReference type="Proteomes" id="UP001139451">
    <property type="component" value="Unassembled WGS sequence"/>
</dbReference>
<dbReference type="AlphaFoldDB" id="A0A9X2KNQ7"/>
<dbReference type="EMBL" id="JAMLDX010000003">
    <property type="protein sequence ID" value="MCP3729913.1"/>
    <property type="molecule type" value="Genomic_DNA"/>
</dbReference>